<evidence type="ECO:0000313" key="7">
    <source>
        <dbReference type="EMBL" id="MFC5892563.1"/>
    </source>
</evidence>
<dbReference type="PANTHER" id="PTHR43775">
    <property type="entry name" value="FATTY ACID SYNTHASE"/>
    <property type="match status" value="1"/>
</dbReference>
<evidence type="ECO:0000256" key="5">
    <source>
        <dbReference type="SAM" id="MobiDB-lite"/>
    </source>
</evidence>
<dbReference type="EMBL" id="JBHSPW010000002">
    <property type="protein sequence ID" value="MFC5892563.1"/>
    <property type="molecule type" value="Genomic_DNA"/>
</dbReference>
<evidence type="ECO:0000313" key="8">
    <source>
        <dbReference type="Proteomes" id="UP001596241"/>
    </source>
</evidence>
<feature type="region of interest" description="Disordered" evidence="5">
    <location>
        <begin position="452"/>
        <end position="487"/>
    </location>
</feature>
<dbReference type="InterPro" id="IPR016039">
    <property type="entry name" value="Thiolase-like"/>
</dbReference>
<reference evidence="8" key="1">
    <citation type="journal article" date="2019" name="Int. J. Syst. Evol. Microbiol.">
        <title>The Global Catalogue of Microorganisms (GCM) 10K type strain sequencing project: providing services to taxonomists for standard genome sequencing and annotation.</title>
        <authorList>
            <consortium name="The Broad Institute Genomics Platform"/>
            <consortium name="The Broad Institute Genome Sequencing Center for Infectious Disease"/>
            <person name="Wu L."/>
            <person name="Ma J."/>
        </authorList>
    </citation>
    <scope>NUCLEOTIDE SEQUENCE [LARGE SCALE GENOMIC DNA]</scope>
    <source>
        <strain evidence="8">CGMCC 1.15809</strain>
    </source>
</reference>
<dbReference type="PROSITE" id="PS00606">
    <property type="entry name" value="KS3_1"/>
    <property type="match status" value="1"/>
</dbReference>
<evidence type="ECO:0000256" key="1">
    <source>
        <dbReference type="ARBA" id="ARBA00022679"/>
    </source>
</evidence>
<protein>
    <submittedName>
        <fullName evidence="7">Beta-ketoacyl synthase N-terminal-like domain-containing protein</fullName>
    </submittedName>
</protein>
<dbReference type="Gene3D" id="3.30.70.3290">
    <property type="match status" value="1"/>
</dbReference>
<keyword evidence="8" id="KW-1185">Reference proteome</keyword>
<dbReference type="CDD" id="cd00833">
    <property type="entry name" value="PKS"/>
    <property type="match status" value="1"/>
</dbReference>
<dbReference type="Pfam" id="PF00109">
    <property type="entry name" value="ketoacyl-synt"/>
    <property type="match status" value="1"/>
</dbReference>
<evidence type="ECO:0000256" key="4">
    <source>
        <dbReference type="RuleBase" id="RU003694"/>
    </source>
</evidence>
<dbReference type="RefSeq" id="WP_345088023.1">
    <property type="nucleotide sequence ID" value="NZ_BAAAWG010000013.1"/>
</dbReference>
<dbReference type="InterPro" id="IPR050091">
    <property type="entry name" value="PKS_NRPS_Biosynth_Enz"/>
</dbReference>
<keyword evidence="2" id="KW-0511">Multifunctional enzyme</keyword>
<dbReference type="SMART" id="SM00825">
    <property type="entry name" value="PKS_KS"/>
    <property type="match status" value="1"/>
</dbReference>
<dbReference type="SUPFAM" id="SSF53901">
    <property type="entry name" value="Thiolase-like"/>
    <property type="match status" value="1"/>
</dbReference>
<organism evidence="7 8">
    <name type="scientific">Streptomyces ramulosus</name>
    <dbReference type="NCBI Taxonomy" id="47762"/>
    <lineage>
        <taxon>Bacteria</taxon>
        <taxon>Bacillati</taxon>
        <taxon>Actinomycetota</taxon>
        <taxon>Actinomycetes</taxon>
        <taxon>Kitasatosporales</taxon>
        <taxon>Streptomycetaceae</taxon>
        <taxon>Streptomyces</taxon>
    </lineage>
</organism>
<feature type="compositionally biased region" description="Pro residues" evidence="5">
    <location>
        <begin position="470"/>
        <end position="485"/>
    </location>
</feature>
<gene>
    <name evidence="7" type="ORF">ACFP3M_06985</name>
</gene>
<dbReference type="Pfam" id="PF02801">
    <property type="entry name" value="Ketoacyl-synt_C"/>
    <property type="match status" value="1"/>
</dbReference>
<dbReference type="InterPro" id="IPR014031">
    <property type="entry name" value="Ketoacyl_synth_C"/>
</dbReference>
<evidence type="ECO:0000256" key="3">
    <source>
        <dbReference type="ARBA" id="ARBA00023315"/>
    </source>
</evidence>
<dbReference type="InterPro" id="IPR020841">
    <property type="entry name" value="PKS_Beta-ketoAc_synthase_dom"/>
</dbReference>
<keyword evidence="3" id="KW-0012">Acyltransferase</keyword>
<dbReference type="PROSITE" id="PS52004">
    <property type="entry name" value="KS3_2"/>
    <property type="match status" value="1"/>
</dbReference>
<dbReference type="InterPro" id="IPR018201">
    <property type="entry name" value="Ketoacyl_synth_AS"/>
</dbReference>
<dbReference type="Pfam" id="PF16197">
    <property type="entry name" value="KAsynt_C_assoc"/>
    <property type="match status" value="1"/>
</dbReference>
<keyword evidence="1 4" id="KW-0808">Transferase</keyword>
<dbReference type="Gene3D" id="3.40.47.10">
    <property type="match status" value="1"/>
</dbReference>
<dbReference type="Proteomes" id="UP001596241">
    <property type="component" value="Unassembled WGS sequence"/>
</dbReference>
<name>A0ABW1FDY3_9ACTN</name>
<sequence>MADERQLRVYLERVTRELRRTRRELAAAEERRHEPVAVVGMACRYPGGVETPEDLWRLLADGRDATSGLPTDRDWGEAPAGATVRGGFLHGAADFDPAPFRMTDEEAALCDPQQRLLLETAWEALERAGIDPTALRDSRTGVYAGVIYNDYGGRVREAPDGTGGALLVGSAPSVASGRIAYTLGLQGPAVTVDTACSSALVALHTALHALRADETDLALVGGASVMATPAALTAFGAQGLLAPDGRCKSFGARADGWGVAEGAGLVALERLSDARRHGRTVLAVIRGSAVVQDGASHGLTAPNGRAHRRMIRQALAAARVPAHSVDAVEAHGTGTPLGDPIEAQALFDTYGAERDAARPLWLGSLKSNIGHTQAAGGIGGLIKMVLALRHERLPRTLHADDPSPHLDWSAGTVRLLTEAVPWPAAPGRPRRAAVSSFGISGTNVHVILEEAPAEEPTEEAPAEGTAAPAGRPPSGPAHTPAPPWPLSAADEAGLRAQAARLAAHLTAHPEVTVLDVARTLAAARAGQPCRAAVLGADRTARLHALTALADGADAPGLLRPGHRAGPEPDLDTALAEAHCRGERPNWDAVFAGTGARPTALPTYAFRRRRHWLRAARI</sequence>
<comment type="caution">
    <text evidence="7">The sequence shown here is derived from an EMBL/GenBank/DDBJ whole genome shotgun (WGS) entry which is preliminary data.</text>
</comment>
<comment type="similarity">
    <text evidence="4">Belongs to the thiolase-like superfamily. Beta-ketoacyl-ACP synthases family.</text>
</comment>
<dbReference type="InterPro" id="IPR032821">
    <property type="entry name" value="PKS_assoc"/>
</dbReference>
<feature type="domain" description="Ketosynthase family 3 (KS3)" evidence="6">
    <location>
        <begin position="33"/>
        <end position="450"/>
    </location>
</feature>
<proteinExistence type="inferred from homology"/>
<evidence type="ECO:0000259" key="6">
    <source>
        <dbReference type="PROSITE" id="PS52004"/>
    </source>
</evidence>
<dbReference type="InterPro" id="IPR014030">
    <property type="entry name" value="Ketoacyl_synth_N"/>
</dbReference>
<dbReference type="PANTHER" id="PTHR43775:SF51">
    <property type="entry name" value="INACTIVE PHENOLPHTHIOCEROL SYNTHESIS POLYKETIDE SYNTHASE TYPE I PKS1-RELATED"/>
    <property type="match status" value="1"/>
</dbReference>
<accession>A0ABW1FDY3</accession>
<evidence type="ECO:0000256" key="2">
    <source>
        <dbReference type="ARBA" id="ARBA00023268"/>
    </source>
</evidence>
<feature type="compositionally biased region" description="Acidic residues" evidence="5">
    <location>
        <begin position="452"/>
        <end position="461"/>
    </location>
</feature>